<proteinExistence type="predicted"/>
<accession>A0ABV4CS52</accession>
<dbReference type="EMBL" id="JBCLPP010000002">
    <property type="protein sequence ID" value="MEY8244202.1"/>
    <property type="molecule type" value="Genomic_DNA"/>
</dbReference>
<keyword evidence="3" id="KW-1185">Reference proteome</keyword>
<dbReference type="RefSeq" id="WP_121698997.1">
    <property type="nucleotide sequence ID" value="NZ_JBCLPP010000002.1"/>
</dbReference>
<dbReference type="InterPro" id="IPR029115">
    <property type="entry name" value="Ntox23"/>
</dbReference>
<protein>
    <submittedName>
        <fullName evidence="2">Polymorphic toxin type 23 domain-containing protein</fullName>
    </submittedName>
</protein>
<dbReference type="Pfam" id="PF15528">
    <property type="entry name" value="Ntox23"/>
    <property type="match status" value="1"/>
</dbReference>
<reference evidence="2 3" key="1">
    <citation type="submission" date="2024-03" db="EMBL/GenBank/DDBJ databases">
        <title>Mouse gut bacterial collection (mGBC) of GemPharmatech.</title>
        <authorList>
            <person name="He Y."/>
            <person name="Dong L."/>
            <person name="Wu D."/>
            <person name="Gao X."/>
            <person name="Lin Z."/>
        </authorList>
    </citation>
    <scope>NUCLEOTIDE SEQUENCE [LARGE SCALE GENOMIC DNA]</scope>
    <source>
        <strain evidence="2 3">54-13</strain>
    </source>
</reference>
<sequence length="366" mass="39568">MKFTNKIIIAVVYAGSDSAFSYVQAPTESQSFNRYSYCLNNPLKYRDASGEWFGIDDLLVSAISAVTGYLQSGFTTGHWGMSSIKRGISAGLSGWIGYNTCGAGAGLLGGSVGSYLKYSVANCIANHPMLSIPIPINNNVNLSLSPAFSLGANGLTAGVSAMASMQFGDWGFSLSAGAGNKYVGGDFAFSYDGWGAGYGLTHYYSETVQGNRLGSQNVGTISLLLRGVSIRVSNDLFGNKDHDRWRSSAVEIGFKDFTIGTYVTTNDGKLESEYNNSQKIDHNQILESGQEKPDVWSNGAVYSAPFWIGFKSGNQIQRIGFSDKCIQNITQNAVHKKIGTPQFTNYKNMTTGIFYQNGYNSPISIW</sequence>
<gene>
    <name evidence="2" type="ORF">AAK873_01065</name>
</gene>
<name>A0ABV4CS52_9BACT</name>
<evidence type="ECO:0000313" key="2">
    <source>
        <dbReference type="EMBL" id="MEY8244202.1"/>
    </source>
</evidence>
<organism evidence="2 3">
    <name type="scientific">Heminiphilus faecis</name>
    <dbReference type="NCBI Taxonomy" id="2601703"/>
    <lineage>
        <taxon>Bacteria</taxon>
        <taxon>Pseudomonadati</taxon>
        <taxon>Bacteroidota</taxon>
        <taxon>Bacteroidia</taxon>
        <taxon>Bacteroidales</taxon>
        <taxon>Muribaculaceae</taxon>
        <taxon>Heminiphilus</taxon>
    </lineage>
</organism>
<evidence type="ECO:0000313" key="3">
    <source>
        <dbReference type="Proteomes" id="UP001565200"/>
    </source>
</evidence>
<comment type="caution">
    <text evidence="2">The sequence shown here is derived from an EMBL/GenBank/DDBJ whole genome shotgun (WGS) entry which is preliminary data.</text>
</comment>
<feature type="domain" description="Bacterial toxin 23" evidence="1">
    <location>
        <begin position="155"/>
        <end position="336"/>
    </location>
</feature>
<evidence type="ECO:0000259" key="1">
    <source>
        <dbReference type="Pfam" id="PF15528"/>
    </source>
</evidence>
<dbReference type="Proteomes" id="UP001565200">
    <property type="component" value="Unassembled WGS sequence"/>
</dbReference>